<evidence type="ECO:0000256" key="1">
    <source>
        <dbReference type="SAM" id="MobiDB-lite"/>
    </source>
</evidence>
<reference evidence="2 3" key="1">
    <citation type="journal article" date="2014" name="PLoS ONE">
        <title>Genome Information of Methylobacterium oryzae, a Plant-Probiotic Methylotroph in the Phyllosphere.</title>
        <authorList>
            <person name="Kwak M.J."/>
            <person name="Jeong H."/>
            <person name="Madhaiyan M."/>
            <person name="Lee Y."/>
            <person name="Sa T.M."/>
            <person name="Oh T.K."/>
            <person name="Kim J.F."/>
        </authorList>
    </citation>
    <scope>NUCLEOTIDE SEQUENCE [LARGE SCALE GENOMIC DNA]</scope>
    <source>
        <strain evidence="2 3">CBMB20</strain>
    </source>
</reference>
<proteinExistence type="predicted"/>
<organism evidence="2 3">
    <name type="scientific">Methylobacterium oryzae CBMB20</name>
    <dbReference type="NCBI Taxonomy" id="693986"/>
    <lineage>
        <taxon>Bacteria</taxon>
        <taxon>Pseudomonadati</taxon>
        <taxon>Pseudomonadota</taxon>
        <taxon>Alphaproteobacteria</taxon>
        <taxon>Hyphomicrobiales</taxon>
        <taxon>Methylobacteriaceae</taxon>
        <taxon>Methylobacterium</taxon>
    </lineage>
</organism>
<name>A0A089NMJ7_9HYPH</name>
<dbReference type="EMBL" id="CP003811">
    <property type="protein sequence ID" value="AIQ89126.1"/>
    <property type="molecule type" value="Genomic_DNA"/>
</dbReference>
<dbReference type="KEGG" id="mor:MOC_1371"/>
<dbReference type="HOGENOM" id="CLU_3063345_0_0_5"/>
<feature type="compositionally biased region" description="Low complexity" evidence="1">
    <location>
        <begin position="11"/>
        <end position="22"/>
    </location>
</feature>
<dbReference type="STRING" id="693986.MOC_1371"/>
<gene>
    <name evidence="2" type="ORF">MOC_1371</name>
</gene>
<protein>
    <submittedName>
        <fullName evidence="2">Protein of unassigned function</fullName>
    </submittedName>
</protein>
<feature type="region of interest" description="Disordered" evidence="1">
    <location>
        <begin position="1"/>
        <end position="53"/>
    </location>
</feature>
<dbReference type="AlphaFoldDB" id="A0A089NMJ7"/>
<evidence type="ECO:0000313" key="3">
    <source>
        <dbReference type="Proteomes" id="UP000029492"/>
    </source>
</evidence>
<accession>A0A089NMJ7</accession>
<keyword evidence="3" id="KW-1185">Reference proteome</keyword>
<sequence length="53" mass="5369">MSALPSRDRSAASAQAPARCAPRPMPTSRTARVEACPSTVAAATPSDAASTLR</sequence>
<feature type="compositionally biased region" description="Basic and acidic residues" evidence="1">
    <location>
        <begin position="1"/>
        <end position="10"/>
    </location>
</feature>
<evidence type="ECO:0000313" key="2">
    <source>
        <dbReference type="EMBL" id="AIQ89126.1"/>
    </source>
</evidence>
<dbReference type="Proteomes" id="UP000029492">
    <property type="component" value="Chromosome"/>
</dbReference>